<evidence type="ECO:0000313" key="3">
    <source>
        <dbReference type="Proteomes" id="UP000195569"/>
    </source>
</evidence>
<keyword evidence="1" id="KW-1133">Transmembrane helix</keyword>
<dbReference type="AlphaFoldDB" id="A0A1N7SRV6"/>
<keyword evidence="1" id="KW-0812">Transmembrane</keyword>
<evidence type="ECO:0000256" key="1">
    <source>
        <dbReference type="SAM" id="Phobius"/>
    </source>
</evidence>
<gene>
    <name evidence="2" type="ORF">BN2476_750137</name>
</gene>
<organism evidence="2 3">
    <name type="scientific">Paraburkholderia piptadeniae</name>
    <dbReference type="NCBI Taxonomy" id="1701573"/>
    <lineage>
        <taxon>Bacteria</taxon>
        <taxon>Pseudomonadati</taxon>
        <taxon>Pseudomonadota</taxon>
        <taxon>Betaproteobacteria</taxon>
        <taxon>Burkholderiales</taxon>
        <taxon>Burkholderiaceae</taxon>
        <taxon>Paraburkholderia</taxon>
    </lineage>
</organism>
<proteinExistence type="predicted"/>
<comment type="caution">
    <text evidence="2">The sequence shown here is derived from an EMBL/GenBank/DDBJ whole genome shotgun (WGS) entry which is preliminary data.</text>
</comment>
<reference evidence="2" key="1">
    <citation type="submission" date="2016-12" db="EMBL/GenBank/DDBJ databases">
        <authorList>
            <person name="Moulin L."/>
        </authorList>
    </citation>
    <scope>NUCLEOTIDE SEQUENCE [LARGE SCALE GENOMIC DNA]</scope>
    <source>
        <strain evidence="2">STM 7183</strain>
    </source>
</reference>
<accession>A0A1N7SRV6</accession>
<keyword evidence="3" id="KW-1185">Reference proteome</keyword>
<feature type="transmembrane region" description="Helical" evidence="1">
    <location>
        <begin position="7"/>
        <end position="26"/>
    </location>
</feature>
<dbReference type="Proteomes" id="UP000195569">
    <property type="component" value="Unassembled WGS sequence"/>
</dbReference>
<evidence type="ECO:0000313" key="2">
    <source>
        <dbReference type="EMBL" id="SIT50194.1"/>
    </source>
</evidence>
<sequence>MLELIEISRLFLASLAASGVAGWYSFDVVEYFKNSKSEE</sequence>
<name>A0A1N7SRV6_9BURK</name>
<keyword evidence="1" id="KW-0472">Membrane</keyword>
<protein>
    <submittedName>
        <fullName evidence="2">Uncharacterized protein</fullName>
    </submittedName>
</protein>
<dbReference type="EMBL" id="CYGY02000075">
    <property type="protein sequence ID" value="SIT50194.1"/>
    <property type="molecule type" value="Genomic_DNA"/>
</dbReference>